<dbReference type="EMBL" id="CAJJDN010000090">
    <property type="protein sequence ID" value="CAD8107917.1"/>
    <property type="molecule type" value="Genomic_DNA"/>
</dbReference>
<reference evidence="1" key="1">
    <citation type="submission" date="2021-01" db="EMBL/GenBank/DDBJ databases">
        <authorList>
            <consortium name="Genoscope - CEA"/>
            <person name="William W."/>
        </authorList>
    </citation>
    <scope>NUCLEOTIDE SEQUENCE</scope>
</reference>
<dbReference type="AlphaFoldDB" id="A0A8S1PXE2"/>
<proteinExistence type="predicted"/>
<dbReference type="Proteomes" id="UP000692954">
    <property type="component" value="Unassembled WGS sequence"/>
</dbReference>
<comment type="caution">
    <text evidence="1">The sequence shown here is derived from an EMBL/GenBank/DDBJ whole genome shotgun (WGS) entry which is preliminary data.</text>
</comment>
<name>A0A8S1PXE2_9CILI</name>
<sequence length="79" mass="9399">MELHFVQTLLHYVHQKPDKQQPLSHLHLPLNMDCLSSQQDVQQSQLIQQVTHGSQHFEHFIQESVQQPYLQKQLFQIKS</sequence>
<evidence type="ECO:0000313" key="2">
    <source>
        <dbReference type="Proteomes" id="UP000692954"/>
    </source>
</evidence>
<accession>A0A8S1PXE2</accession>
<protein>
    <submittedName>
        <fullName evidence="1">Uncharacterized protein</fullName>
    </submittedName>
</protein>
<organism evidence="1 2">
    <name type="scientific">Paramecium sonneborni</name>
    <dbReference type="NCBI Taxonomy" id="65129"/>
    <lineage>
        <taxon>Eukaryota</taxon>
        <taxon>Sar</taxon>
        <taxon>Alveolata</taxon>
        <taxon>Ciliophora</taxon>
        <taxon>Intramacronucleata</taxon>
        <taxon>Oligohymenophorea</taxon>
        <taxon>Peniculida</taxon>
        <taxon>Parameciidae</taxon>
        <taxon>Paramecium</taxon>
    </lineage>
</organism>
<keyword evidence="2" id="KW-1185">Reference proteome</keyword>
<evidence type="ECO:0000313" key="1">
    <source>
        <dbReference type="EMBL" id="CAD8107917.1"/>
    </source>
</evidence>
<gene>
    <name evidence="1" type="ORF">PSON_ATCC_30995.1.T0900029</name>
</gene>